<accession>A0A0E9RAY2</accession>
<reference evidence="1" key="1">
    <citation type="submission" date="2014-11" db="EMBL/GenBank/DDBJ databases">
        <authorList>
            <person name="Amaro Gonzalez C."/>
        </authorList>
    </citation>
    <scope>NUCLEOTIDE SEQUENCE</scope>
</reference>
<protein>
    <submittedName>
        <fullName evidence="1">Uncharacterized protein</fullName>
    </submittedName>
</protein>
<name>A0A0E9RAY2_ANGAN</name>
<dbReference type="AlphaFoldDB" id="A0A0E9RAY2"/>
<proteinExistence type="predicted"/>
<reference evidence="1" key="2">
    <citation type="journal article" date="2015" name="Fish Shellfish Immunol.">
        <title>Early steps in the European eel (Anguilla anguilla)-Vibrio vulnificus interaction in the gills: Role of the RtxA13 toxin.</title>
        <authorList>
            <person name="Callol A."/>
            <person name="Pajuelo D."/>
            <person name="Ebbesson L."/>
            <person name="Teles M."/>
            <person name="MacKenzie S."/>
            <person name="Amaro C."/>
        </authorList>
    </citation>
    <scope>NUCLEOTIDE SEQUENCE</scope>
</reference>
<evidence type="ECO:0000313" key="1">
    <source>
        <dbReference type="EMBL" id="JAH25947.1"/>
    </source>
</evidence>
<organism evidence="1">
    <name type="scientific">Anguilla anguilla</name>
    <name type="common">European freshwater eel</name>
    <name type="synonym">Muraena anguilla</name>
    <dbReference type="NCBI Taxonomy" id="7936"/>
    <lineage>
        <taxon>Eukaryota</taxon>
        <taxon>Metazoa</taxon>
        <taxon>Chordata</taxon>
        <taxon>Craniata</taxon>
        <taxon>Vertebrata</taxon>
        <taxon>Euteleostomi</taxon>
        <taxon>Actinopterygii</taxon>
        <taxon>Neopterygii</taxon>
        <taxon>Teleostei</taxon>
        <taxon>Anguilliformes</taxon>
        <taxon>Anguillidae</taxon>
        <taxon>Anguilla</taxon>
    </lineage>
</organism>
<dbReference type="EMBL" id="GBXM01082630">
    <property type="protein sequence ID" value="JAH25947.1"/>
    <property type="molecule type" value="Transcribed_RNA"/>
</dbReference>
<sequence length="53" mass="6446">MSLCPKNYGAHCIYRRILRLQYFWESFTASTYKAERLSTYKNQIKIYFLKSNV</sequence>